<dbReference type="AlphaFoldDB" id="A0A6A6L3P7"/>
<name>A0A6A6L3P7_HEVBR</name>
<gene>
    <name evidence="2" type="ORF">GH714_026894</name>
</gene>
<keyword evidence="1" id="KW-0812">Transmembrane</keyword>
<proteinExistence type="predicted"/>
<feature type="transmembrane region" description="Helical" evidence="1">
    <location>
        <begin position="111"/>
        <end position="128"/>
    </location>
</feature>
<reference evidence="2 3" key="1">
    <citation type="journal article" date="2020" name="Mol. Plant">
        <title>The Chromosome-Based Rubber Tree Genome Provides New Insights into Spurge Genome Evolution and Rubber Biosynthesis.</title>
        <authorList>
            <person name="Liu J."/>
            <person name="Shi C."/>
            <person name="Shi C.C."/>
            <person name="Li W."/>
            <person name="Zhang Q.J."/>
            <person name="Zhang Y."/>
            <person name="Li K."/>
            <person name="Lu H.F."/>
            <person name="Shi C."/>
            <person name="Zhu S.T."/>
            <person name="Xiao Z.Y."/>
            <person name="Nan H."/>
            <person name="Yue Y."/>
            <person name="Zhu X.G."/>
            <person name="Wu Y."/>
            <person name="Hong X.N."/>
            <person name="Fan G.Y."/>
            <person name="Tong Y."/>
            <person name="Zhang D."/>
            <person name="Mao C.L."/>
            <person name="Liu Y.L."/>
            <person name="Hao S.J."/>
            <person name="Liu W.Q."/>
            <person name="Lv M.Q."/>
            <person name="Zhang H.B."/>
            <person name="Liu Y."/>
            <person name="Hu-Tang G.R."/>
            <person name="Wang J.P."/>
            <person name="Wang J.H."/>
            <person name="Sun Y.H."/>
            <person name="Ni S.B."/>
            <person name="Chen W.B."/>
            <person name="Zhang X.C."/>
            <person name="Jiao Y.N."/>
            <person name="Eichler E.E."/>
            <person name="Li G.H."/>
            <person name="Liu X."/>
            <person name="Gao L.Z."/>
        </authorList>
    </citation>
    <scope>NUCLEOTIDE SEQUENCE [LARGE SCALE GENOMIC DNA]</scope>
    <source>
        <strain evidence="3">cv. GT1</strain>
        <tissue evidence="2">Leaf</tissue>
    </source>
</reference>
<dbReference type="PANTHER" id="PTHR44102:SF12">
    <property type="entry name" value="PROTEIN NPGR2"/>
    <property type="match status" value="1"/>
</dbReference>
<accession>A0A6A6L3P7</accession>
<sequence length="292" mass="32915">MKSKFRVKRRRRGLTGQNLGQIMKCLCSGEQSRARARPVDEIVPSSESFATKDYSLDGYSSKNGEADQKQDTCNIEEAELSLSEHGSLNYERLFFNLYAVCAAFKSSHMQLFFFFLLNLLIINLLILADGEARALLGKIEYQKGNIEAALHVFEGIDVGSIIPKMKDTLARKEEHQAAQSCKVILDIFETSLPQGLPENFAADCKLLETLKKAVELLPELWKLADCPREAIMSYRRALLHHWNLDAETTAQIQKELAIFLLYSGGEACPPDLRSQMNSSFVPRNNIEEAIFC</sequence>
<organism evidence="2 3">
    <name type="scientific">Hevea brasiliensis</name>
    <name type="common">Para rubber tree</name>
    <name type="synonym">Siphonia brasiliensis</name>
    <dbReference type="NCBI Taxonomy" id="3981"/>
    <lineage>
        <taxon>Eukaryota</taxon>
        <taxon>Viridiplantae</taxon>
        <taxon>Streptophyta</taxon>
        <taxon>Embryophyta</taxon>
        <taxon>Tracheophyta</taxon>
        <taxon>Spermatophyta</taxon>
        <taxon>Magnoliopsida</taxon>
        <taxon>eudicotyledons</taxon>
        <taxon>Gunneridae</taxon>
        <taxon>Pentapetalae</taxon>
        <taxon>rosids</taxon>
        <taxon>fabids</taxon>
        <taxon>Malpighiales</taxon>
        <taxon>Euphorbiaceae</taxon>
        <taxon>Crotonoideae</taxon>
        <taxon>Micrandreae</taxon>
        <taxon>Hevea</taxon>
    </lineage>
</organism>
<comment type="caution">
    <text evidence="2">The sequence shown here is derived from an EMBL/GenBank/DDBJ whole genome shotgun (WGS) entry which is preliminary data.</text>
</comment>
<dbReference type="InterPro" id="IPR043376">
    <property type="entry name" value="NPG1-like"/>
</dbReference>
<keyword evidence="3" id="KW-1185">Reference proteome</keyword>
<protein>
    <submittedName>
        <fullName evidence="2">Uncharacterized protein</fullName>
    </submittedName>
</protein>
<evidence type="ECO:0000256" key="1">
    <source>
        <dbReference type="SAM" id="Phobius"/>
    </source>
</evidence>
<evidence type="ECO:0000313" key="3">
    <source>
        <dbReference type="Proteomes" id="UP000467840"/>
    </source>
</evidence>
<dbReference type="Proteomes" id="UP000467840">
    <property type="component" value="Chromosome 7"/>
</dbReference>
<dbReference type="EMBL" id="JAAGAX010000013">
    <property type="protein sequence ID" value="KAF2294898.1"/>
    <property type="molecule type" value="Genomic_DNA"/>
</dbReference>
<keyword evidence="1" id="KW-0472">Membrane</keyword>
<evidence type="ECO:0000313" key="2">
    <source>
        <dbReference type="EMBL" id="KAF2294898.1"/>
    </source>
</evidence>
<keyword evidence="1" id="KW-1133">Transmembrane helix</keyword>
<dbReference type="PANTHER" id="PTHR44102">
    <property type="entry name" value="PROTEIN NPG1"/>
    <property type="match status" value="1"/>
</dbReference>